<dbReference type="GO" id="GO:0007166">
    <property type="term" value="P:cell surface receptor signaling pathway"/>
    <property type="evidence" value="ECO:0007669"/>
    <property type="project" value="InterPro"/>
</dbReference>
<dbReference type="InterPro" id="IPR059179">
    <property type="entry name" value="MLKL-like_MCAfunc"/>
</dbReference>
<dbReference type="EMBL" id="KV425936">
    <property type="protein sequence ID" value="KZV96961.1"/>
    <property type="molecule type" value="Genomic_DNA"/>
</dbReference>
<protein>
    <recommendedName>
        <fullName evidence="1">Novel STAND NTPase 1 domain-containing protein</fullName>
    </recommendedName>
</protein>
<accession>A0A165KVR3</accession>
<dbReference type="Gene3D" id="3.40.50.300">
    <property type="entry name" value="P-loop containing nucleotide triphosphate hydrolases"/>
    <property type="match status" value="1"/>
</dbReference>
<dbReference type="STRING" id="1314781.A0A165KVR3"/>
<reference evidence="2 3" key="1">
    <citation type="journal article" date="2016" name="Mol. Biol. Evol.">
        <title>Comparative Genomics of Early-Diverging Mushroom-Forming Fungi Provides Insights into the Origins of Lignocellulose Decay Capabilities.</title>
        <authorList>
            <person name="Nagy L.G."/>
            <person name="Riley R."/>
            <person name="Tritt A."/>
            <person name="Adam C."/>
            <person name="Daum C."/>
            <person name="Floudas D."/>
            <person name="Sun H."/>
            <person name="Yadav J.S."/>
            <person name="Pangilinan J."/>
            <person name="Larsson K.H."/>
            <person name="Matsuura K."/>
            <person name="Barry K."/>
            <person name="Labutti K."/>
            <person name="Kuo R."/>
            <person name="Ohm R.A."/>
            <person name="Bhattacharya S.S."/>
            <person name="Shirouzu T."/>
            <person name="Yoshinaga Y."/>
            <person name="Martin F.M."/>
            <person name="Grigoriev I.V."/>
            <person name="Hibbett D.S."/>
        </authorList>
    </citation>
    <scope>NUCLEOTIDE SEQUENCE [LARGE SCALE GENOMIC DNA]</scope>
    <source>
        <strain evidence="2 3">HHB12029</strain>
    </source>
</reference>
<evidence type="ECO:0000313" key="2">
    <source>
        <dbReference type="EMBL" id="KZV96961.1"/>
    </source>
</evidence>
<proteinExistence type="predicted"/>
<dbReference type="Proteomes" id="UP000077266">
    <property type="component" value="Unassembled WGS sequence"/>
</dbReference>
<dbReference type="InterPro" id="IPR049052">
    <property type="entry name" value="nSTAND1"/>
</dbReference>
<sequence length="1020" mass="111040">MFISSYELSMSIVSGIALVREATGVVEDDPQDLFSISGAIADMAQSIRVNRDLALSLSRRVDELVAVVAAALEVDTDPALNLDTQEARAAFRRTLAEVQTYLHEQTGRSYLAQLLHWQRDADEMRDLLSRMQEAFDVLRVQLGISILSTVEDRYQRPVDAHLLDSLNQMSIPDTDSKSPAPKIPSAAQIFFGRESEAATIVEQLVSDSSAYVAVLGGPGIGKTSLASSVLHAARVAAHFGPRRYFLACDSADRQSGCLDLLCSAFGISTQNRSKSERELKRILSRGPTLVVLDNFESAWENSGTRSDAEGFLAFLSAIDSASLIVTLRGTERPAGISWTRPFLPPLEPLSQSAATQTFLALTDVSDADPHLSELLGYIAHVPLAITLMANLSQTEPLEALAMRWQDVRTAMLKTHLGDTRLTSLDVSISLSLQSPRIQRAPHAVDLLSLLALLPLGSMDSDIGLWSSQLSDWHLALSALLQSALAYRAADGRVMVLAPIREYVLANHLPSDAMFRPLYDHYVGLSSLIQRAGARSSSPAAIAAVAPELGNIEAVIRYAFTHAEDVSPAVEASVNLARLLLDAGLGSYHLVPVAVEVARQAHLDRLTADLLDQWAKMAGNAMIPFGDAQTLWREARVLYEACNNVAGLVSTRLNLSQFLDPQDALRECIRARDIVLECGGSIAMSELSIARWESTLGHDPEALRAFDRAIAEFRSLGEPEYRALARALLKRGTHDFDYGRVANGISSLEEALPLFVAARDKLGANDARMQLGEMKLLEGNAAAAIEYLSPIRNSGFLRNDIETHRLLTKAHLALGDERAAEAMMHGAGRLIASSTDIHPFDRSQALQISCEMAVWHGDLESARALIADAIRIGRSVEMGFTLSLLLDRQAQELLGKIEEAAGDLWAAAGRYTTVAVMQRKFIPLEVVRALVWLAQVLPDDEGGEALVRALLLPLQRSGLRGMLGDALLQSAAIAHRKGEVENARHRSRSAIKHYESINNARDSAKALAFLESCRLEALPDT</sequence>
<dbReference type="SUPFAM" id="SSF52540">
    <property type="entry name" value="P-loop containing nucleoside triphosphate hydrolases"/>
    <property type="match status" value="1"/>
</dbReference>
<name>A0A165KVR3_EXIGL</name>
<dbReference type="InterPro" id="IPR027417">
    <property type="entry name" value="P-loop_NTPase"/>
</dbReference>
<dbReference type="CDD" id="cd21037">
    <property type="entry name" value="MLKL_NTD"/>
    <property type="match status" value="1"/>
</dbReference>
<dbReference type="AlphaFoldDB" id="A0A165KVR3"/>
<keyword evidence="3" id="KW-1185">Reference proteome</keyword>
<dbReference type="InterPro" id="IPR036537">
    <property type="entry name" value="Adaptor_Cbl_N_dom_sf"/>
</dbReference>
<dbReference type="InParanoid" id="A0A165KVR3"/>
<evidence type="ECO:0000313" key="3">
    <source>
        <dbReference type="Proteomes" id="UP000077266"/>
    </source>
</evidence>
<dbReference type="OrthoDB" id="621413at2759"/>
<dbReference type="Gene3D" id="1.25.40.10">
    <property type="entry name" value="Tetratricopeptide repeat domain"/>
    <property type="match status" value="1"/>
</dbReference>
<dbReference type="Pfam" id="PF20703">
    <property type="entry name" value="nSTAND1"/>
    <property type="match status" value="1"/>
</dbReference>
<dbReference type="InterPro" id="IPR011990">
    <property type="entry name" value="TPR-like_helical_dom_sf"/>
</dbReference>
<dbReference type="SUPFAM" id="SSF48452">
    <property type="entry name" value="TPR-like"/>
    <property type="match status" value="1"/>
</dbReference>
<evidence type="ECO:0000259" key="1">
    <source>
        <dbReference type="Pfam" id="PF20703"/>
    </source>
</evidence>
<feature type="domain" description="Novel STAND NTPase 1" evidence="1">
    <location>
        <begin position="186"/>
        <end position="328"/>
    </location>
</feature>
<organism evidence="2 3">
    <name type="scientific">Exidia glandulosa HHB12029</name>
    <dbReference type="NCBI Taxonomy" id="1314781"/>
    <lineage>
        <taxon>Eukaryota</taxon>
        <taxon>Fungi</taxon>
        <taxon>Dikarya</taxon>
        <taxon>Basidiomycota</taxon>
        <taxon>Agaricomycotina</taxon>
        <taxon>Agaricomycetes</taxon>
        <taxon>Auriculariales</taxon>
        <taxon>Exidiaceae</taxon>
        <taxon>Exidia</taxon>
    </lineage>
</organism>
<dbReference type="Gene3D" id="1.20.930.20">
    <property type="entry name" value="Adaptor protein Cbl, N-terminal domain"/>
    <property type="match status" value="1"/>
</dbReference>
<gene>
    <name evidence="2" type="ORF">EXIGLDRAFT_747357</name>
</gene>